<feature type="transmembrane region" description="Helical" evidence="2">
    <location>
        <begin position="84"/>
        <end position="108"/>
    </location>
</feature>
<feature type="transmembrane region" description="Helical" evidence="2">
    <location>
        <begin position="114"/>
        <end position="130"/>
    </location>
</feature>
<keyword evidence="4" id="KW-1185">Reference proteome</keyword>
<feature type="transmembrane region" description="Helical" evidence="2">
    <location>
        <begin position="58"/>
        <end position="77"/>
    </location>
</feature>
<keyword evidence="2" id="KW-0472">Membrane</keyword>
<feature type="region of interest" description="Disordered" evidence="1">
    <location>
        <begin position="415"/>
        <end position="445"/>
    </location>
</feature>
<reference evidence="3 4" key="1">
    <citation type="submission" date="2018-06" db="EMBL/GenBank/DDBJ databases">
        <title>Genomic Encyclopedia of Type Strains, Phase IV (KMG-IV): sequencing the most valuable type-strain genomes for metagenomic binning, comparative biology and taxonomic classification.</title>
        <authorList>
            <person name="Goeker M."/>
        </authorList>
    </citation>
    <scope>NUCLEOTIDE SEQUENCE [LARGE SCALE GENOMIC DNA]</scope>
    <source>
        <strain evidence="3 4">DSM 25532</strain>
    </source>
</reference>
<dbReference type="InterPro" id="IPR029787">
    <property type="entry name" value="Nucleotide_cyclase"/>
</dbReference>
<dbReference type="RefSeq" id="WP_113960262.1">
    <property type="nucleotide sequence ID" value="NZ_QNRR01000008.1"/>
</dbReference>
<sequence>MGKSWSVSLIVSSIVSMLLLAVYQQTDLFWHWAGKLREFYYTVFILSTEGRLDISVPLQYVFLAVMSFVTALVCIDLPRVFSKVAYLAGAVFLTLLLSPVMAFCGVLFEPISGTFAILFSGLAGLFLGSTEKGKRQHALLRYFAGRISTEKFNEIVNSKKPVELSGKKDLTVLSCRILNYPELSSQMEPQDLEQMGSLFLRAAAEFLVSKGAYLDSCNAEGVRVYFGMLEGGADDSHAVNGCKAALELRQRLINLEQEIQNRWHRKPFFGVSLATGPMTTGLFGFSEFQFYSGVGESLDFSRRLCAINLIYGSHVLINSRTYSLTKEHMEARPMEMVYAPRMHQISEVYELLAAKGSLSDEELKSRDAFWQGVVSLRKGSYPEAVAQLKKAKIEGREDAPLNYFLERAEAGLKDDKAAAAGGSSVGSDSPTTRSSTRHVRMLTAN</sequence>
<dbReference type="Proteomes" id="UP000253426">
    <property type="component" value="Unassembled WGS sequence"/>
</dbReference>
<evidence type="ECO:0000313" key="3">
    <source>
        <dbReference type="EMBL" id="RBP40390.1"/>
    </source>
</evidence>
<gene>
    <name evidence="3" type="ORF">DES53_10897</name>
</gene>
<feature type="compositionally biased region" description="Basic residues" evidence="1">
    <location>
        <begin position="435"/>
        <end position="445"/>
    </location>
</feature>
<keyword evidence="2" id="KW-1133">Transmembrane helix</keyword>
<feature type="compositionally biased region" description="Low complexity" evidence="1">
    <location>
        <begin position="418"/>
        <end position="429"/>
    </location>
</feature>
<dbReference type="SUPFAM" id="SSF55073">
    <property type="entry name" value="Nucleotide cyclase"/>
    <property type="match status" value="1"/>
</dbReference>
<dbReference type="EMBL" id="QNRR01000008">
    <property type="protein sequence ID" value="RBP40390.1"/>
    <property type="molecule type" value="Genomic_DNA"/>
</dbReference>
<evidence type="ECO:0000256" key="1">
    <source>
        <dbReference type="SAM" id="MobiDB-lite"/>
    </source>
</evidence>
<dbReference type="AlphaFoldDB" id="A0A366HEA4"/>
<keyword evidence="2" id="KW-0812">Transmembrane</keyword>
<comment type="caution">
    <text evidence="3">The sequence shown here is derived from an EMBL/GenBank/DDBJ whole genome shotgun (WGS) entry which is preliminary data.</text>
</comment>
<accession>A0A366HEA4</accession>
<proteinExistence type="predicted"/>
<name>A0A366HEA4_9BACT</name>
<protein>
    <submittedName>
        <fullName evidence="3">Class 3 adenylate cyclase</fullName>
    </submittedName>
</protein>
<organism evidence="3 4">
    <name type="scientific">Roseimicrobium gellanilyticum</name>
    <dbReference type="NCBI Taxonomy" id="748857"/>
    <lineage>
        <taxon>Bacteria</taxon>
        <taxon>Pseudomonadati</taxon>
        <taxon>Verrucomicrobiota</taxon>
        <taxon>Verrucomicrobiia</taxon>
        <taxon>Verrucomicrobiales</taxon>
        <taxon>Verrucomicrobiaceae</taxon>
        <taxon>Roseimicrobium</taxon>
    </lineage>
</organism>
<evidence type="ECO:0000313" key="4">
    <source>
        <dbReference type="Proteomes" id="UP000253426"/>
    </source>
</evidence>
<dbReference type="Gene3D" id="3.30.70.1230">
    <property type="entry name" value="Nucleotide cyclase"/>
    <property type="match status" value="1"/>
</dbReference>
<evidence type="ECO:0000256" key="2">
    <source>
        <dbReference type="SAM" id="Phobius"/>
    </source>
</evidence>